<dbReference type="Gene3D" id="3.50.80.20">
    <property type="entry name" value="D-Ala-D-Ala carboxypeptidase C, peptidase S13"/>
    <property type="match status" value="1"/>
</dbReference>
<keyword evidence="4" id="KW-0121">Carboxypeptidase</keyword>
<dbReference type="PRINTS" id="PR00922">
    <property type="entry name" value="DADACBPTASE3"/>
</dbReference>
<name>A0A653AJR8_9BACT</name>
<comment type="similarity">
    <text evidence="1">Belongs to the peptidase S13 family.</text>
</comment>
<dbReference type="GO" id="GO:0000270">
    <property type="term" value="P:peptidoglycan metabolic process"/>
    <property type="evidence" value="ECO:0007669"/>
    <property type="project" value="TreeGrafter"/>
</dbReference>
<keyword evidence="4" id="KW-0645">Protease</keyword>
<sequence length="469" mass="52597">MKKQVFSFFLLVFAISLSAQNPIDKFVNSDLLKNANVSLMVKDLASGKILYEYRAENATIPASTMKTVTTSTALELLGGNYQFKTTLEYDGKIDKAGVLNGNLYIKGSGDPTLGSSKLGDTLFLHRWVEEVKHIGIKKIVGNMIADNSRYDDEGVSPHWTWEDIGNYYAAGAYGISYKDNTYIIQFNSKAIGTTPEIVKITPNIPELRFTNHLKSSAIKYDSAYIYGAPRSNERSIYGEIPANRPQFFVKGDIPRPGLLLAQDFKKELLKNKIEINGTVKEIFWKTNTPRKAFYTHFSPELRDIVKEINVQSNNHYVEHLFRHLSLLKDSVASSNNAVAVIKNYWKQKSLPVEQLFMVDGSGLSPEDAVSAKFYTDLLTQMNNSRNNIDFRNSLPIAGITGTAKSFLDKTPLEGKVRAKSGTINRVRCYVGYIDTDSKKWAFAILVNNANGSARDVTNKMEEFLLNITQ</sequence>
<dbReference type="PANTHER" id="PTHR30023:SF0">
    <property type="entry name" value="PENICILLIN-SENSITIVE CARBOXYPEPTIDASE A"/>
    <property type="match status" value="1"/>
</dbReference>
<dbReference type="Pfam" id="PF02113">
    <property type="entry name" value="Peptidase_S13"/>
    <property type="match status" value="1"/>
</dbReference>
<proteinExistence type="inferred from homology"/>
<evidence type="ECO:0000256" key="1">
    <source>
        <dbReference type="ARBA" id="ARBA00006096"/>
    </source>
</evidence>
<dbReference type="SUPFAM" id="SSF56601">
    <property type="entry name" value="beta-lactamase/transpeptidase-like"/>
    <property type="match status" value="1"/>
</dbReference>
<dbReference type="NCBIfam" id="TIGR00666">
    <property type="entry name" value="PBP4"/>
    <property type="match status" value="1"/>
</dbReference>
<evidence type="ECO:0000313" key="4">
    <source>
        <dbReference type="EMBL" id="VBB47955.1"/>
    </source>
</evidence>
<dbReference type="EMBL" id="UPXZ01000038">
    <property type="protein sequence ID" value="VBB47955.1"/>
    <property type="molecule type" value="Genomic_DNA"/>
</dbReference>
<evidence type="ECO:0000256" key="2">
    <source>
        <dbReference type="ARBA" id="ARBA00022801"/>
    </source>
</evidence>
<organism evidence="4">
    <name type="scientific">uncultured Paludibacter sp</name>
    <dbReference type="NCBI Taxonomy" id="497635"/>
    <lineage>
        <taxon>Bacteria</taxon>
        <taxon>Pseudomonadati</taxon>
        <taxon>Bacteroidota</taxon>
        <taxon>Bacteroidia</taxon>
        <taxon>Bacteroidales</taxon>
        <taxon>Paludibacteraceae</taxon>
        <taxon>Paludibacter</taxon>
        <taxon>environmental samples</taxon>
    </lineage>
</organism>
<keyword evidence="3" id="KW-0732">Signal</keyword>
<dbReference type="GO" id="GO:0009002">
    <property type="term" value="F:serine-type D-Ala-D-Ala carboxypeptidase activity"/>
    <property type="evidence" value="ECO:0007669"/>
    <property type="project" value="UniProtKB-EC"/>
</dbReference>
<dbReference type="AlphaFoldDB" id="A0A653AJR8"/>
<feature type="signal peptide" evidence="3">
    <location>
        <begin position="1"/>
        <end position="19"/>
    </location>
</feature>
<feature type="chain" id="PRO_5025047726" evidence="3">
    <location>
        <begin position="20"/>
        <end position="469"/>
    </location>
</feature>
<dbReference type="PANTHER" id="PTHR30023">
    <property type="entry name" value="D-ALANYL-D-ALANINE CARBOXYPEPTIDASE"/>
    <property type="match status" value="1"/>
</dbReference>
<evidence type="ECO:0000256" key="3">
    <source>
        <dbReference type="SAM" id="SignalP"/>
    </source>
</evidence>
<dbReference type="InterPro" id="IPR012338">
    <property type="entry name" value="Beta-lactam/transpept-like"/>
</dbReference>
<dbReference type="Gene3D" id="3.40.710.10">
    <property type="entry name" value="DD-peptidase/beta-lactamase superfamily"/>
    <property type="match status" value="2"/>
</dbReference>
<accession>A0A653AJR8</accession>
<keyword evidence="2 4" id="KW-0378">Hydrolase</keyword>
<dbReference type="InterPro" id="IPR000667">
    <property type="entry name" value="Peptidase_S13"/>
</dbReference>
<gene>
    <name evidence="4" type="ORF">TRIP_D430007</name>
</gene>
<dbReference type="GO" id="GO:0006508">
    <property type="term" value="P:proteolysis"/>
    <property type="evidence" value="ECO:0007669"/>
    <property type="project" value="InterPro"/>
</dbReference>
<reference evidence="4" key="1">
    <citation type="submission" date="2018-07" db="EMBL/GenBank/DDBJ databases">
        <authorList>
            <consortium name="Genoscope - CEA"/>
            <person name="William W."/>
        </authorList>
    </citation>
    <scope>NUCLEOTIDE SEQUENCE</scope>
    <source>
        <strain evidence="4">IK1</strain>
    </source>
</reference>
<protein>
    <submittedName>
        <fullName evidence="4">D-alanyl-D-alaninecarboxypeptidase/ D-alanyl-D-alanine-endopeptidase</fullName>
        <ecNumber evidence="4">3.4.16.4</ecNumber>
    </submittedName>
</protein>
<dbReference type="EC" id="3.4.16.4" evidence="4"/>